<evidence type="ECO:0000259" key="11">
    <source>
        <dbReference type="Pfam" id="PF02879"/>
    </source>
</evidence>
<evidence type="ECO:0000256" key="3">
    <source>
        <dbReference type="ARBA" id="ARBA00010231"/>
    </source>
</evidence>
<dbReference type="Gene3D" id="3.30.310.50">
    <property type="entry name" value="Alpha-D-phosphohexomutase, C-terminal domain"/>
    <property type="match status" value="1"/>
</dbReference>
<comment type="caution">
    <text evidence="13">The sequence shown here is derived from an EMBL/GenBank/DDBJ whole genome shotgun (WGS) entry which is preliminary data.</text>
</comment>
<evidence type="ECO:0000313" key="13">
    <source>
        <dbReference type="EMBL" id="MBP1859125.1"/>
    </source>
</evidence>
<reference evidence="13 14" key="1">
    <citation type="submission" date="2021-03" db="EMBL/GenBank/DDBJ databases">
        <title>Genomic Encyclopedia of Type Strains, Phase IV (KMG-IV): sequencing the most valuable type-strain genomes for metagenomic binning, comparative biology and taxonomic classification.</title>
        <authorList>
            <person name="Goeker M."/>
        </authorList>
    </citation>
    <scope>NUCLEOTIDE SEQUENCE [LARGE SCALE GENOMIC DNA]</scope>
    <source>
        <strain evidence="13 14">DSM 26427</strain>
    </source>
</reference>
<evidence type="ECO:0000259" key="12">
    <source>
        <dbReference type="Pfam" id="PF02880"/>
    </source>
</evidence>
<dbReference type="Pfam" id="PF24947">
    <property type="entry name" value="PGM1_C_vert_fung"/>
    <property type="match status" value="1"/>
</dbReference>
<dbReference type="InterPro" id="IPR016055">
    <property type="entry name" value="A-D-PHexomutase_a/b/a-I/II/III"/>
</dbReference>
<keyword evidence="8 13" id="KW-0413">Isomerase</keyword>
<dbReference type="InterPro" id="IPR016066">
    <property type="entry name" value="A-D-PHexomutase_CS"/>
</dbReference>
<keyword evidence="7 9" id="KW-0460">Magnesium</keyword>
<sequence length="542" mass="58250">MIRTVQTTPYLDQKPGTSGLRKKVPVFQQKNYAENFIQSIFNSLEGFKGETLVIGGDGRYYNREVIQIAIKMAAANGFGRVLVGRGGILSTPAASNIIRKYKAFGGIVLSASHNPGGPTEDFGIKYNIGNGGPAPEKVTDAIYAGTRTIETYRIAEVADINLDSAGSQDIAGMEVVVIDPVSDYAELMEKLFDFPAIRNLIGGGFRIVFDAMSAVTGPYAKEILENRLGAAKGSVLNFIPLPDFGGHHPDPNLVHARALYEEMMGDDAPDFGAASDGDGDRNLIIGKGIFITPSDSLAMLAANASLAPGYSKGLAGIARSMPTSAAADKVAEKLGIGIYETPTGWKFFGNLMDAGLVTICGEESAGTGSNHVREKDGLWAVLLWLNILAVRMESVQDIARQHWTTFGRNYYSRHDYEEVDSDAANGLMTALRDQLATLPGKTFGKLKVATADDFSYHDPIDKSVSNNQGIRILFEGGSRVVFRLSGTGTSGATLRVYIERYEPDASKHDTETQEALADLITVADEIAGIKTRTGRTEPTVIT</sequence>
<comment type="cofactor">
    <cofactor evidence="2">
        <name>Mg(2+)</name>
        <dbReference type="ChEBI" id="CHEBI:18420"/>
    </cofactor>
</comment>
<name>A0ABS4EMG6_9HYPH</name>
<dbReference type="Pfam" id="PF02878">
    <property type="entry name" value="PGM_PMM_I"/>
    <property type="match status" value="1"/>
</dbReference>
<dbReference type="PANTHER" id="PTHR22573:SF2">
    <property type="entry name" value="PHOSPHOGLUCOMUTASE"/>
    <property type="match status" value="1"/>
</dbReference>
<evidence type="ECO:0000256" key="6">
    <source>
        <dbReference type="ARBA" id="ARBA00022723"/>
    </source>
</evidence>
<feature type="domain" description="Alpha-D-phosphohexomutase alpha/beta/alpha" evidence="10">
    <location>
        <begin position="13"/>
        <end position="152"/>
    </location>
</feature>
<dbReference type="InterPro" id="IPR036900">
    <property type="entry name" value="A-D-PHexomutase_C_sf"/>
</dbReference>
<dbReference type="InterPro" id="IPR005841">
    <property type="entry name" value="Alpha-D-phosphohexomutase_SF"/>
</dbReference>
<dbReference type="InterPro" id="IPR045244">
    <property type="entry name" value="PGM"/>
</dbReference>
<accession>A0ABS4EMG6</accession>
<dbReference type="NCBIfam" id="NF005737">
    <property type="entry name" value="PRK07564.1-1"/>
    <property type="match status" value="1"/>
</dbReference>
<organism evidence="13 14">
    <name type="scientific">Rhizobium herbae</name>
    <dbReference type="NCBI Taxonomy" id="508661"/>
    <lineage>
        <taxon>Bacteria</taxon>
        <taxon>Pseudomonadati</taxon>
        <taxon>Pseudomonadota</taxon>
        <taxon>Alphaproteobacteria</taxon>
        <taxon>Hyphomicrobiales</taxon>
        <taxon>Rhizobiaceae</taxon>
        <taxon>Rhizobium/Agrobacterium group</taxon>
        <taxon>Rhizobium</taxon>
    </lineage>
</organism>
<evidence type="ECO:0000256" key="1">
    <source>
        <dbReference type="ARBA" id="ARBA00000443"/>
    </source>
</evidence>
<dbReference type="CDD" id="cd03085">
    <property type="entry name" value="PGM1"/>
    <property type="match status" value="1"/>
</dbReference>
<feature type="domain" description="Alpha-D-phosphohexomutase alpha/beta/alpha" evidence="12">
    <location>
        <begin position="294"/>
        <end position="406"/>
    </location>
</feature>
<dbReference type="Pfam" id="PF02880">
    <property type="entry name" value="PGM_PMM_III"/>
    <property type="match status" value="1"/>
</dbReference>
<dbReference type="PRINTS" id="PR00509">
    <property type="entry name" value="PGMPMM"/>
</dbReference>
<dbReference type="RefSeq" id="WP_209852922.1">
    <property type="nucleotide sequence ID" value="NZ_JAGGJV010000004.1"/>
</dbReference>
<dbReference type="EMBL" id="JAGGJV010000004">
    <property type="protein sequence ID" value="MBP1859125.1"/>
    <property type="molecule type" value="Genomic_DNA"/>
</dbReference>
<protein>
    <recommendedName>
        <fullName evidence="4">phosphoglucomutase (alpha-D-glucose-1,6-bisphosphate-dependent)</fullName>
        <ecNumber evidence="4">5.4.2.2</ecNumber>
    </recommendedName>
</protein>
<dbReference type="InterPro" id="IPR005844">
    <property type="entry name" value="A-D-PHexomutase_a/b/a-I"/>
</dbReference>
<keyword evidence="14" id="KW-1185">Reference proteome</keyword>
<evidence type="ECO:0000256" key="9">
    <source>
        <dbReference type="RuleBase" id="RU004326"/>
    </source>
</evidence>
<comment type="similarity">
    <text evidence="3 9">Belongs to the phosphohexose mutase family.</text>
</comment>
<feature type="domain" description="Alpha-D-phosphohexomutase alpha/beta/alpha" evidence="11">
    <location>
        <begin position="183"/>
        <end position="285"/>
    </location>
</feature>
<evidence type="ECO:0000256" key="5">
    <source>
        <dbReference type="ARBA" id="ARBA00022553"/>
    </source>
</evidence>
<gene>
    <name evidence="13" type="ORF">J2Z75_002637</name>
</gene>
<dbReference type="EC" id="5.4.2.2" evidence="4"/>
<dbReference type="PROSITE" id="PS00710">
    <property type="entry name" value="PGM_PMM"/>
    <property type="match status" value="1"/>
</dbReference>
<keyword evidence="6 9" id="KW-0479">Metal-binding</keyword>
<evidence type="ECO:0000256" key="7">
    <source>
        <dbReference type="ARBA" id="ARBA00022842"/>
    </source>
</evidence>
<dbReference type="GO" id="GO:0004614">
    <property type="term" value="F:phosphoglucomutase activity"/>
    <property type="evidence" value="ECO:0007669"/>
    <property type="project" value="UniProtKB-EC"/>
</dbReference>
<evidence type="ECO:0000259" key="10">
    <source>
        <dbReference type="Pfam" id="PF02878"/>
    </source>
</evidence>
<proteinExistence type="inferred from homology"/>
<comment type="catalytic activity">
    <reaction evidence="1">
        <text>alpha-D-glucose 1-phosphate = alpha-D-glucose 6-phosphate</text>
        <dbReference type="Rhea" id="RHEA:23536"/>
        <dbReference type="ChEBI" id="CHEBI:58225"/>
        <dbReference type="ChEBI" id="CHEBI:58601"/>
        <dbReference type="EC" id="5.4.2.2"/>
    </reaction>
</comment>
<evidence type="ECO:0000256" key="8">
    <source>
        <dbReference type="ARBA" id="ARBA00023235"/>
    </source>
</evidence>
<dbReference type="SUPFAM" id="SSF55957">
    <property type="entry name" value="Phosphoglucomutase, C-terminal domain"/>
    <property type="match status" value="1"/>
</dbReference>
<dbReference type="SUPFAM" id="SSF53738">
    <property type="entry name" value="Phosphoglucomutase, first 3 domains"/>
    <property type="match status" value="3"/>
</dbReference>
<dbReference type="Gene3D" id="3.40.120.10">
    <property type="entry name" value="Alpha-D-Glucose-1,6-Bisphosphate, subunit A, domain 3"/>
    <property type="match status" value="3"/>
</dbReference>
<evidence type="ECO:0000256" key="2">
    <source>
        <dbReference type="ARBA" id="ARBA00001946"/>
    </source>
</evidence>
<keyword evidence="5" id="KW-0597">Phosphoprotein</keyword>
<dbReference type="InterPro" id="IPR005845">
    <property type="entry name" value="A-D-PHexomutase_a/b/a-II"/>
</dbReference>
<evidence type="ECO:0000313" key="14">
    <source>
        <dbReference type="Proteomes" id="UP000823786"/>
    </source>
</evidence>
<dbReference type="InterPro" id="IPR005846">
    <property type="entry name" value="A-D-PHexomutase_a/b/a-III"/>
</dbReference>
<dbReference type="Pfam" id="PF02879">
    <property type="entry name" value="PGM_PMM_II"/>
    <property type="match status" value="1"/>
</dbReference>
<evidence type="ECO:0000256" key="4">
    <source>
        <dbReference type="ARBA" id="ARBA00012728"/>
    </source>
</evidence>
<dbReference type="PANTHER" id="PTHR22573">
    <property type="entry name" value="PHOSPHOHEXOMUTASE FAMILY MEMBER"/>
    <property type="match status" value="1"/>
</dbReference>
<dbReference type="Proteomes" id="UP000823786">
    <property type="component" value="Unassembled WGS sequence"/>
</dbReference>